<sequence>NSQTQAGAISGGRMRSSMLENFKALLLMLAILATACVKSSAQDNVCSGNQQLTVSPSDSPKSLISHTGFTSGTNYANSINCSWNLTAPESYRIEVWFEFSEIESCCDFVHFLDVIMTKLAMVSDSCTNCSVLPRFSPSLNGPQNIMTVRFTTDGSIVKKGFRIWYRATQDVRVNETVCSGNQQLPVSPTAPGSLISQAGVDSGTKYTNNMNCNWTLVAPKQCRIKAWIEFMDLETCCDKAYFSDSNTASAPLLASSSLSDFTPPNGAAKNVLTVRFTTDGSIVRRGFRIRYHAVLDRGYSGGVCNSSQQVAVSPFDPPRSLVSHPGFESGRYYSINMTCSWILTVPESFFIEVWFEFLELETQLDKVQLLDANSVLMAELSDYYPNCSVLPVFSTSRNSSGTRMSIIFSTDGSVLMRGFRIRYRAVSSDRNTFRRLFAPQPAASAVGVLSARSDIECAVLCTAVGAACRAIEFDAVRGSCRLLDGPTAGGLARPGA</sequence>
<evidence type="ECO:0000256" key="1">
    <source>
        <dbReference type="ARBA" id="ARBA00022737"/>
    </source>
</evidence>
<dbReference type="InterPro" id="IPR035914">
    <property type="entry name" value="Sperma_CUB_dom_sf"/>
</dbReference>
<keyword evidence="1" id="KW-0677">Repeat</keyword>
<feature type="domain" description="CUB" evidence="5">
    <location>
        <begin position="46"/>
        <end position="168"/>
    </location>
</feature>
<feature type="domain" description="CUB" evidence="5">
    <location>
        <begin position="304"/>
        <end position="426"/>
    </location>
</feature>
<accession>A0A267EXL7</accession>
<name>A0A267EXL7_9PLAT</name>
<dbReference type="OrthoDB" id="6154841at2759"/>
<evidence type="ECO:0000256" key="3">
    <source>
        <dbReference type="PROSITE-ProRule" id="PRU00059"/>
    </source>
</evidence>
<feature type="domain" description="CUB" evidence="5">
    <location>
        <begin position="178"/>
        <end position="294"/>
    </location>
</feature>
<dbReference type="SUPFAM" id="SSF49854">
    <property type="entry name" value="Spermadhesin, CUB domain"/>
    <property type="match status" value="3"/>
</dbReference>
<evidence type="ECO:0000313" key="7">
    <source>
        <dbReference type="Proteomes" id="UP000215902"/>
    </source>
</evidence>
<dbReference type="EMBL" id="NIVC01001648">
    <property type="protein sequence ID" value="PAA65472.1"/>
    <property type="molecule type" value="Genomic_DNA"/>
</dbReference>
<dbReference type="PANTHER" id="PTHR24251">
    <property type="entry name" value="OVOCHYMASE-RELATED"/>
    <property type="match status" value="1"/>
</dbReference>
<evidence type="ECO:0000313" key="6">
    <source>
        <dbReference type="EMBL" id="PAA65472.1"/>
    </source>
</evidence>
<keyword evidence="4" id="KW-0732">Signal</keyword>
<dbReference type="STRING" id="282301.A0A267EXL7"/>
<gene>
    <name evidence="6" type="ORF">BOX15_Mlig027546g1</name>
</gene>
<feature type="signal peptide" evidence="4">
    <location>
        <begin position="1"/>
        <end position="41"/>
    </location>
</feature>
<dbReference type="CDD" id="cd00041">
    <property type="entry name" value="CUB"/>
    <property type="match status" value="3"/>
</dbReference>
<keyword evidence="7" id="KW-1185">Reference proteome</keyword>
<feature type="non-terminal residue" evidence="6">
    <location>
        <position position="1"/>
    </location>
</feature>
<dbReference type="InterPro" id="IPR000859">
    <property type="entry name" value="CUB_dom"/>
</dbReference>
<evidence type="ECO:0000256" key="4">
    <source>
        <dbReference type="SAM" id="SignalP"/>
    </source>
</evidence>
<proteinExistence type="predicted"/>
<dbReference type="PANTHER" id="PTHR24251:SF30">
    <property type="entry name" value="MEMBRANE FRIZZLED-RELATED PROTEIN"/>
    <property type="match status" value="1"/>
</dbReference>
<dbReference type="Pfam" id="PF00431">
    <property type="entry name" value="CUB"/>
    <property type="match status" value="3"/>
</dbReference>
<evidence type="ECO:0000259" key="5">
    <source>
        <dbReference type="PROSITE" id="PS01180"/>
    </source>
</evidence>
<protein>
    <recommendedName>
        <fullName evidence="5">CUB domain-containing protein</fullName>
    </recommendedName>
</protein>
<comment type="caution">
    <text evidence="6">The sequence shown here is derived from an EMBL/GenBank/DDBJ whole genome shotgun (WGS) entry which is preliminary data.</text>
</comment>
<evidence type="ECO:0000256" key="2">
    <source>
        <dbReference type="ARBA" id="ARBA00023157"/>
    </source>
</evidence>
<dbReference type="Gene3D" id="2.60.120.290">
    <property type="entry name" value="Spermadhesin, CUB domain"/>
    <property type="match status" value="3"/>
</dbReference>
<keyword evidence="2" id="KW-1015">Disulfide bond</keyword>
<feature type="chain" id="PRO_5012718119" description="CUB domain-containing protein" evidence="4">
    <location>
        <begin position="42"/>
        <end position="496"/>
    </location>
</feature>
<dbReference type="SMART" id="SM00042">
    <property type="entry name" value="CUB"/>
    <property type="match status" value="3"/>
</dbReference>
<organism evidence="6 7">
    <name type="scientific">Macrostomum lignano</name>
    <dbReference type="NCBI Taxonomy" id="282301"/>
    <lineage>
        <taxon>Eukaryota</taxon>
        <taxon>Metazoa</taxon>
        <taxon>Spiralia</taxon>
        <taxon>Lophotrochozoa</taxon>
        <taxon>Platyhelminthes</taxon>
        <taxon>Rhabditophora</taxon>
        <taxon>Macrostomorpha</taxon>
        <taxon>Macrostomida</taxon>
        <taxon>Macrostomidae</taxon>
        <taxon>Macrostomum</taxon>
    </lineage>
</organism>
<dbReference type="Proteomes" id="UP000215902">
    <property type="component" value="Unassembled WGS sequence"/>
</dbReference>
<dbReference type="PROSITE" id="PS01180">
    <property type="entry name" value="CUB"/>
    <property type="match status" value="3"/>
</dbReference>
<dbReference type="AlphaFoldDB" id="A0A267EXL7"/>
<comment type="caution">
    <text evidence="3">Lacks conserved residue(s) required for the propagation of feature annotation.</text>
</comment>
<reference evidence="6 7" key="1">
    <citation type="submission" date="2017-06" db="EMBL/GenBank/DDBJ databases">
        <title>A platform for efficient transgenesis in Macrostomum lignano, a flatworm model organism for stem cell research.</title>
        <authorList>
            <person name="Berezikov E."/>
        </authorList>
    </citation>
    <scope>NUCLEOTIDE SEQUENCE [LARGE SCALE GENOMIC DNA]</scope>
    <source>
        <strain evidence="6">DV1</strain>
        <tissue evidence="6">Whole organism</tissue>
    </source>
</reference>